<dbReference type="Pfam" id="PF25000">
    <property type="entry name" value="DUF7779"/>
    <property type="match status" value="1"/>
</dbReference>
<feature type="region of interest" description="Disordered" evidence="1">
    <location>
        <begin position="139"/>
        <end position="158"/>
    </location>
</feature>
<dbReference type="NCBIfam" id="NF040586">
    <property type="entry name" value="FxSxx_TPR"/>
    <property type="match status" value="1"/>
</dbReference>
<dbReference type="InterPro" id="IPR002182">
    <property type="entry name" value="NB-ARC"/>
</dbReference>
<accession>A0ABW6MMI2</accession>
<dbReference type="Gene3D" id="3.40.50.300">
    <property type="entry name" value="P-loop containing nucleotide triphosphate hydrolases"/>
    <property type="match status" value="1"/>
</dbReference>
<evidence type="ECO:0000313" key="5">
    <source>
        <dbReference type="Proteomes" id="UP001601303"/>
    </source>
</evidence>
<feature type="compositionally biased region" description="Basic and acidic residues" evidence="1">
    <location>
        <begin position="1"/>
        <end position="11"/>
    </location>
</feature>
<evidence type="ECO:0000259" key="2">
    <source>
        <dbReference type="Pfam" id="PF00931"/>
    </source>
</evidence>
<feature type="region of interest" description="Disordered" evidence="1">
    <location>
        <begin position="1"/>
        <end position="27"/>
    </location>
</feature>
<feature type="domain" description="DUF7779" evidence="3">
    <location>
        <begin position="901"/>
        <end position="989"/>
    </location>
</feature>
<dbReference type="InterPro" id="IPR053137">
    <property type="entry name" value="NLR-like"/>
</dbReference>
<dbReference type="Pfam" id="PF13424">
    <property type="entry name" value="TPR_12"/>
    <property type="match status" value="2"/>
</dbReference>
<gene>
    <name evidence="4" type="primary">fxsT</name>
    <name evidence="4" type="ORF">ACFYNQ_46355</name>
</gene>
<name>A0ABW6MMI2_9ACTN</name>
<evidence type="ECO:0000256" key="1">
    <source>
        <dbReference type="SAM" id="MobiDB-lite"/>
    </source>
</evidence>
<keyword evidence="5" id="KW-1185">Reference proteome</keyword>
<organism evidence="4 5">
    <name type="scientific">Streptomyces hokutonensis</name>
    <dbReference type="NCBI Taxonomy" id="1306990"/>
    <lineage>
        <taxon>Bacteria</taxon>
        <taxon>Bacillati</taxon>
        <taxon>Actinomycetota</taxon>
        <taxon>Actinomycetes</taxon>
        <taxon>Kitasatosporales</taxon>
        <taxon>Streptomycetaceae</taxon>
        <taxon>Streptomyces</taxon>
    </lineage>
</organism>
<feature type="domain" description="NB-ARC" evidence="2">
    <location>
        <begin position="664"/>
        <end position="825"/>
    </location>
</feature>
<comment type="caution">
    <text evidence="4">The sequence shown here is derived from an EMBL/GenBank/DDBJ whole genome shotgun (WGS) entry which is preliminary data.</text>
</comment>
<dbReference type="NCBIfam" id="NF041121">
    <property type="entry name" value="SAV_2336_NTERM"/>
    <property type="match status" value="1"/>
</dbReference>
<proteinExistence type="predicted"/>
<dbReference type="Pfam" id="PF13374">
    <property type="entry name" value="TPR_10"/>
    <property type="match status" value="2"/>
</dbReference>
<dbReference type="EMBL" id="JBIAHM010000022">
    <property type="protein sequence ID" value="MFE9605945.1"/>
    <property type="molecule type" value="Genomic_DNA"/>
</dbReference>
<dbReference type="SUPFAM" id="SSF52540">
    <property type="entry name" value="P-loop containing nucleoside triphosphate hydrolases"/>
    <property type="match status" value="1"/>
</dbReference>
<reference evidence="4 5" key="1">
    <citation type="submission" date="2024-10" db="EMBL/GenBank/DDBJ databases">
        <title>The Natural Products Discovery Center: Release of the First 8490 Sequenced Strains for Exploring Actinobacteria Biosynthetic Diversity.</title>
        <authorList>
            <person name="Kalkreuter E."/>
            <person name="Kautsar S.A."/>
            <person name="Yang D."/>
            <person name="Bader C.D."/>
            <person name="Teijaro C.N."/>
            <person name="Fluegel L."/>
            <person name="Davis C.M."/>
            <person name="Simpson J.R."/>
            <person name="Lauterbach L."/>
            <person name="Steele A.D."/>
            <person name="Gui C."/>
            <person name="Meng S."/>
            <person name="Li G."/>
            <person name="Viehrig K."/>
            <person name="Ye F."/>
            <person name="Su P."/>
            <person name="Kiefer A.F."/>
            <person name="Nichols A."/>
            <person name="Cepeda A.J."/>
            <person name="Yan W."/>
            <person name="Fan B."/>
            <person name="Jiang Y."/>
            <person name="Adhikari A."/>
            <person name="Zheng C.-J."/>
            <person name="Schuster L."/>
            <person name="Cowan T.M."/>
            <person name="Smanski M.J."/>
            <person name="Chevrette M.G."/>
            <person name="De Carvalho L.P.S."/>
            <person name="Shen B."/>
        </authorList>
    </citation>
    <scope>NUCLEOTIDE SEQUENCE [LARGE SCALE GENOMIC DNA]</scope>
    <source>
        <strain evidence="4 5">NPDC006488</strain>
    </source>
</reference>
<dbReference type="InterPro" id="IPR056681">
    <property type="entry name" value="DUF7779"/>
</dbReference>
<dbReference type="InterPro" id="IPR011990">
    <property type="entry name" value="TPR-like_helical_dom_sf"/>
</dbReference>
<dbReference type="RefSeq" id="WP_388114680.1">
    <property type="nucleotide sequence ID" value="NZ_JBIAHM010000022.1"/>
</dbReference>
<dbReference type="PANTHER" id="PTHR46082">
    <property type="entry name" value="ATP/GTP-BINDING PROTEIN-RELATED"/>
    <property type="match status" value="1"/>
</dbReference>
<dbReference type="InterPro" id="IPR047738">
    <property type="entry name" value="SAV_2336-like_N"/>
</dbReference>
<evidence type="ECO:0000313" key="4">
    <source>
        <dbReference type="EMBL" id="MFE9605945.1"/>
    </source>
</evidence>
<dbReference type="SUPFAM" id="SSF48452">
    <property type="entry name" value="TPR-like"/>
    <property type="match status" value="2"/>
</dbReference>
<feature type="compositionally biased region" description="Low complexity" evidence="1">
    <location>
        <begin position="99"/>
        <end position="125"/>
    </location>
</feature>
<feature type="region of interest" description="Disordered" evidence="1">
    <location>
        <begin position="56"/>
        <end position="130"/>
    </location>
</feature>
<dbReference type="Pfam" id="PF00931">
    <property type="entry name" value="NB-ARC"/>
    <property type="match status" value="1"/>
</dbReference>
<dbReference type="PANTHER" id="PTHR46082:SF6">
    <property type="entry name" value="AAA+ ATPASE DOMAIN-CONTAINING PROTEIN-RELATED"/>
    <property type="match status" value="1"/>
</dbReference>
<evidence type="ECO:0000259" key="3">
    <source>
        <dbReference type="Pfam" id="PF25000"/>
    </source>
</evidence>
<dbReference type="InterPro" id="IPR027417">
    <property type="entry name" value="P-loop_NTPase"/>
</dbReference>
<sequence>MTGVDRERSSEQGDEDPTAGTSSFLSFPEAEADALPHWKELVDGVWLAAYWDRCGHRGDDSTVPDPADGRAVVRPHSDPPVSTAAGQPPAAPSGDESRSSAPYARRPAAASVGAPGVGGPAPSSRLLPDPEGAEVLHLDRPLLPDTESPRGTPGPGRETARLARALHRLARRVPSRVTRELDEETTAARGIEDELWMPFLRPALTSAFDLVLLIDDAPTMWIWRDTVAQVVEAAEQSGAFRSMRVVRVTVPRDGLPTVRRGTEQVATDPAELLDGSGGRVFVVVTDGLAHGWAGPAADALLGRLGRAGPTAVVHLLPSHLRRRSSLYPYEAELGAGGFGATNTSLEHWPPPGGPDPMRPLPEGSDGSVPVPVLSLNPGSIASWAELVTGKQGVRRGLQVVLAGTLTKGAPALGLNAPRFPHAAAATVRRFLEVATPSARKLACQLAAIPFEFELIDQFRRQMMPGSRPDHLAEILMGGLIDWDGAGEGQPEFAEGVREALLATTTRVQLRLTANALAGLPAAGRRGVALRAALLDPEGTALPDPAEHSSIRAELAVMRALWSKGYSERAKRIEARLAASGAAKPAASGGTGGGAGIDQPVSRVSDLPPGVHVASPVTDASHPETPEAETPMPSTVTGTSMTGASALLVNVPLRNTSFVGRMGLLQAVEEQLSAQDTAAVLPHALHGMGGVGKSQLALEYVYRHQQDYKVICWIPAERESLILTALANLAARLRLIPGVSDSGGGTPAANTAVPAVLEALRSGVHDNWLLIFDNAENVEAVRSYFPANGPGKIIVTSRNREWERVATPLPVNVFEREESIELLQKRSPDLSPADADRLAAALGDLPLAVEQAGAWRAVTGMLVEEYLDLLNRRSPEVLELDPAPDYPVTVAAAWDISLERIKENSPGSRELLNICACMAPEPVPLAMLRKSRGIDITSAVDPILRESIKLSRAIRDLTRFSLVKLDLGSDTFQMHRLLQNVLLAKQGPEERERMRNAAHQLLSAAKPGHYASSKEWPAYQALLPHVLSSQAVTSTDTYVRELVYDTTLFLYFWGDFEGAADLARQAYDAWSEASGEEDIRVIRISKILAFLLRVIGEGGESIRLNEKALEVSRRVEVDAEDLIDAMIELADARRFQGRFAEARDLSQEATERARTQLGPDDEITLRAAHSWGVDLRLCGQVREALPMDQETARLRGEVFGAASSLTLNSLNGLAIDIRESGDYPAARVHQEDVHRSARAVLGDENPLTMRIAGNLAVCRRRDGAITDAAKLSDETLNSFVAGYGPNHPDSLATAMNVSVDRRLTGDFEGSRRLGEETAARCAGRFGENHGHTLLTKANLAATLRALGELSAAQECEDDAATRLAETVGSDHVMTLTVAIGQANTAYQWLDFDRARQIDEANLPLLTEVAGVDHPLTLSCASNLALDLRGLGRGAEADEMERRAVEGFKRVVREDHPWLLAARQRRRIECDIAPMPL</sequence>
<dbReference type="Gene3D" id="1.25.40.10">
    <property type="entry name" value="Tetratricopeptide repeat domain"/>
    <property type="match status" value="3"/>
</dbReference>
<feature type="region of interest" description="Disordered" evidence="1">
    <location>
        <begin position="580"/>
        <end position="634"/>
    </location>
</feature>
<protein>
    <submittedName>
        <fullName evidence="4">FxSxx-COOH system tetratricopeptide repeat protein</fullName>
    </submittedName>
</protein>
<dbReference type="Proteomes" id="UP001601303">
    <property type="component" value="Unassembled WGS sequence"/>
</dbReference>